<dbReference type="PANTHER" id="PTHR30250">
    <property type="entry name" value="PST FAMILY PREDICTED COLANIC ACID TRANSPORTER"/>
    <property type="match status" value="1"/>
</dbReference>
<dbReference type="GO" id="GO:0005886">
    <property type="term" value="C:plasma membrane"/>
    <property type="evidence" value="ECO:0007669"/>
    <property type="project" value="UniProtKB-SubCell"/>
</dbReference>
<name>A0A1B9F738_9BACT</name>
<dbReference type="PATRIC" id="fig|1156395.6.peg.984"/>
<feature type="transmembrane region" description="Helical" evidence="6">
    <location>
        <begin position="190"/>
        <end position="209"/>
    </location>
</feature>
<feature type="transmembrane region" description="Helical" evidence="6">
    <location>
        <begin position="330"/>
        <end position="359"/>
    </location>
</feature>
<feature type="transmembrane region" description="Helical" evidence="6">
    <location>
        <begin position="53"/>
        <end position="72"/>
    </location>
</feature>
<evidence type="ECO:0000313" key="7">
    <source>
        <dbReference type="EMBL" id="OCC15615.1"/>
    </source>
</evidence>
<accession>A0A1B9F738</accession>
<evidence type="ECO:0000256" key="4">
    <source>
        <dbReference type="ARBA" id="ARBA00022989"/>
    </source>
</evidence>
<evidence type="ECO:0000313" key="8">
    <source>
        <dbReference type="Proteomes" id="UP000093080"/>
    </source>
</evidence>
<feature type="transmembrane region" description="Helical" evidence="6">
    <location>
        <begin position="158"/>
        <end position="178"/>
    </location>
</feature>
<comment type="caution">
    <text evidence="7">The sequence shown here is derived from an EMBL/GenBank/DDBJ whole genome shotgun (WGS) entry which is preliminary data.</text>
</comment>
<evidence type="ECO:0000256" key="5">
    <source>
        <dbReference type="ARBA" id="ARBA00023136"/>
    </source>
</evidence>
<dbReference type="RefSeq" id="WP_067616933.1">
    <property type="nucleotide sequence ID" value="NZ_MAGO01000004.1"/>
</dbReference>
<gene>
    <name evidence="7" type="ORF">DBT_0966</name>
</gene>
<dbReference type="InterPro" id="IPR050833">
    <property type="entry name" value="Poly_Biosynth_Transport"/>
</dbReference>
<feature type="transmembrane region" description="Helical" evidence="6">
    <location>
        <begin position="371"/>
        <end position="390"/>
    </location>
</feature>
<evidence type="ECO:0000256" key="6">
    <source>
        <dbReference type="SAM" id="Phobius"/>
    </source>
</evidence>
<feature type="transmembrane region" description="Helical" evidence="6">
    <location>
        <begin position="21"/>
        <end position="41"/>
    </location>
</feature>
<feature type="transmembrane region" description="Helical" evidence="6">
    <location>
        <begin position="256"/>
        <end position="274"/>
    </location>
</feature>
<organism evidence="7 8">
    <name type="scientific">Dissulfuribacter thermophilus</name>
    <dbReference type="NCBI Taxonomy" id="1156395"/>
    <lineage>
        <taxon>Bacteria</taxon>
        <taxon>Pseudomonadati</taxon>
        <taxon>Thermodesulfobacteriota</taxon>
        <taxon>Dissulfuribacteria</taxon>
        <taxon>Dissulfuribacterales</taxon>
        <taxon>Dissulfuribacteraceae</taxon>
        <taxon>Dissulfuribacter</taxon>
    </lineage>
</organism>
<dbReference type="EMBL" id="MAGO01000004">
    <property type="protein sequence ID" value="OCC15615.1"/>
    <property type="molecule type" value="Genomic_DNA"/>
</dbReference>
<keyword evidence="8" id="KW-1185">Reference proteome</keyword>
<feature type="transmembrane region" description="Helical" evidence="6">
    <location>
        <begin position="127"/>
        <end position="146"/>
    </location>
</feature>
<dbReference type="STRING" id="1156395.DBT_0966"/>
<comment type="subcellular location">
    <subcellularLocation>
        <location evidence="1">Cell membrane</location>
        <topology evidence="1">Multi-pass membrane protein</topology>
    </subcellularLocation>
</comment>
<evidence type="ECO:0000256" key="1">
    <source>
        <dbReference type="ARBA" id="ARBA00004651"/>
    </source>
</evidence>
<keyword evidence="3 6" id="KW-0812">Transmembrane</keyword>
<dbReference type="Pfam" id="PF01943">
    <property type="entry name" value="Polysacc_synt"/>
    <property type="match status" value="1"/>
</dbReference>
<feature type="transmembrane region" description="Helical" evidence="6">
    <location>
        <begin position="93"/>
        <end position="115"/>
    </location>
</feature>
<dbReference type="PANTHER" id="PTHR30250:SF11">
    <property type="entry name" value="O-ANTIGEN TRANSPORTER-RELATED"/>
    <property type="match status" value="1"/>
</dbReference>
<proteinExistence type="predicted"/>
<keyword evidence="4 6" id="KW-1133">Transmembrane helix</keyword>
<dbReference type="OrthoDB" id="5240734at2"/>
<evidence type="ECO:0000256" key="3">
    <source>
        <dbReference type="ARBA" id="ARBA00022692"/>
    </source>
</evidence>
<protein>
    <submittedName>
        <fullName evidence="7">Membrane protein</fullName>
    </submittedName>
</protein>
<sequence length="421" mass="48969">MFQKVQVLLQEEEKKRILSNFLSLLVLQSANFLLPLIILPYLVRTLEPEKFGLIMFAQAFITYFTIFTDYGFNLSATREISIARENKEKISKIFSAVMLIKIILLIISFLLLSAIVFSFTRFKEDRLVFIFTFGIVLGQTIFPVWFFQGIERMKYITILNIIAKLIFMIAIFLVVHQTSDYLYVPILNSMGYIIAGLISLYIIFSHFDIQLHKPKKSMLIRLFKESTQLFFSNLSVTLFTISNTFILGLLTNNTIVGVYASIERVIIAIKNLYIPLYQALFPWLSKKNKKEIEIFIRRLIPIIFIISLLFFIILLFFAEDILNILYSNPIIIQHVLIFKFFSLISIFAALNMLFNLLYLSSIRAYKERMNIMLKSGLYSITTTIVMTFFFGIYGTAFSAVSTELVLLLFGIYYFTKIRRNG</sequence>
<feature type="transmembrane region" description="Helical" evidence="6">
    <location>
        <begin position="396"/>
        <end position="415"/>
    </location>
</feature>
<dbReference type="InterPro" id="IPR002797">
    <property type="entry name" value="Polysacc_synth"/>
</dbReference>
<keyword evidence="5 6" id="KW-0472">Membrane</keyword>
<reference evidence="7 8" key="1">
    <citation type="submission" date="2016-06" db="EMBL/GenBank/DDBJ databases">
        <title>Respiratory ammonification of nitrate coupled to the oxidation of elemental sulfur in deep-sea autotrophic thermophilic bacteria.</title>
        <authorList>
            <person name="Slobodkina G.B."/>
            <person name="Mardanov A.V."/>
            <person name="Ravin N.V."/>
            <person name="Frolova A.A."/>
            <person name="Viryasiv M.B."/>
            <person name="Chernyh N.A."/>
            <person name="Bonch-Osmolovskaya E.A."/>
            <person name="Slobodkin A.I."/>
        </authorList>
    </citation>
    <scope>NUCLEOTIDE SEQUENCE [LARGE SCALE GENOMIC DNA]</scope>
    <source>
        <strain evidence="7 8">S69</strain>
    </source>
</reference>
<dbReference type="AlphaFoldDB" id="A0A1B9F738"/>
<dbReference type="Proteomes" id="UP000093080">
    <property type="component" value="Unassembled WGS sequence"/>
</dbReference>
<feature type="transmembrane region" description="Helical" evidence="6">
    <location>
        <begin position="295"/>
        <end position="318"/>
    </location>
</feature>
<evidence type="ECO:0000256" key="2">
    <source>
        <dbReference type="ARBA" id="ARBA00022475"/>
    </source>
</evidence>
<feature type="transmembrane region" description="Helical" evidence="6">
    <location>
        <begin position="230"/>
        <end position="250"/>
    </location>
</feature>
<keyword evidence="2" id="KW-1003">Cell membrane</keyword>